<organism evidence="1 2">
    <name type="scientific">Cinara cedri</name>
    <dbReference type="NCBI Taxonomy" id="506608"/>
    <lineage>
        <taxon>Eukaryota</taxon>
        <taxon>Metazoa</taxon>
        <taxon>Ecdysozoa</taxon>
        <taxon>Arthropoda</taxon>
        <taxon>Hexapoda</taxon>
        <taxon>Insecta</taxon>
        <taxon>Pterygota</taxon>
        <taxon>Neoptera</taxon>
        <taxon>Paraneoptera</taxon>
        <taxon>Hemiptera</taxon>
        <taxon>Sternorrhyncha</taxon>
        <taxon>Aphidomorpha</taxon>
        <taxon>Aphidoidea</taxon>
        <taxon>Aphididae</taxon>
        <taxon>Lachninae</taxon>
        <taxon>Cinara</taxon>
    </lineage>
</organism>
<protein>
    <submittedName>
        <fullName evidence="1">Uncharacterized protein</fullName>
    </submittedName>
</protein>
<sequence>MNEDVMKTKPWIEREALEMDREEKKTLKMYVSKTCKQPYGNPRTRRAFKNRHLGHRSDNSVDLWIWSSPVVMSRVV</sequence>
<dbReference type="AlphaFoldDB" id="A0A5E4MDN4"/>
<evidence type="ECO:0000313" key="1">
    <source>
        <dbReference type="EMBL" id="VVC29598.1"/>
    </source>
</evidence>
<accession>A0A5E4MDN4</accession>
<dbReference type="Proteomes" id="UP000325440">
    <property type="component" value="Unassembled WGS sequence"/>
</dbReference>
<dbReference type="EMBL" id="CABPRJ010000495">
    <property type="protein sequence ID" value="VVC29598.1"/>
    <property type="molecule type" value="Genomic_DNA"/>
</dbReference>
<evidence type="ECO:0000313" key="2">
    <source>
        <dbReference type="Proteomes" id="UP000325440"/>
    </source>
</evidence>
<gene>
    <name evidence="1" type="ORF">CINCED_3A014277</name>
</gene>
<reference evidence="1 2" key="1">
    <citation type="submission" date="2019-08" db="EMBL/GenBank/DDBJ databases">
        <authorList>
            <person name="Alioto T."/>
            <person name="Alioto T."/>
            <person name="Gomez Garrido J."/>
        </authorList>
    </citation>
    <scope>NUCLEOTIDE SEQUENCE [LARGE SCALE GENOMIC DNA]</scope>
</reference>
<keyword evidence="2" id="KW-1185">Reference proteome</keyword>
<name>A0A5E4MDN4_9HEMI</name>
<proteinExistence type="predicted"/>